<keyword evidence="3" id="KW-1185">Reference proteome</keyword>
<evidence type="ECO:0000313" key="2">
    <source>
        <dbReference type="EMBL" id="CAH2061204.1"/>
    </source>
</evidence>
<dbReference type="Proteomes" id="UP000837857">
    <property type="component" value="Chromosome 27"/>
</dbReference>
<feature type="region of interest" description="Disordered" evidence="1">
    <location>
        <begin position="55"/>
        <end position="76"/>
    </location>
</feature>
<accession>A0ABN8ILS8</accession>
<protein>
    <submittedName>
        <fullName evidence="2">Uncharacterized protein</fullName>
    </submittedName>
</protein>
<evidence type="ECO:0000256" key="1">
    <source>
        <dbReference type="SAM" id="MobiDB-lite"/>
    </source>
</evidence>
<reference evidence="2" key="1">
    <citation type="submission" date="2022-03" db="EMBL/GenBank/DDBJ databases">
        <authorList>
            <person name="Martin H S."/>
        </authorList>
    </citation>
    <scope>NUCLEOTIDE SEQUENCE</scope>
</reference>
<gene>
    <name evidence="2" type="ORF">IPOD504_LOCUS11347</name>
</gene>
<feature type="compositionally biased region" description="Polar residues" evidence="1">
    <location>
        <begin position="62"/>
        <end position="76"/>
    </location>
</feature>
<dbReference type="EMBL" id="OW152839">
    <property type="protein sequence ID" value="CAH2061204.1"/>
    <property type="molecule type" value="Genomic_DNA"/>
</dbReference>
<proteinExistence type="predicted"/>
<feature type="non-terminal residue" evidence="2">
    <location>
        <position position="76"/>
    </location>
</feature>
<organism evidence="2 3">
    <name type="scientific">Iphiclides podalirius</name>
    <name type="common">scarce swallowtail</name>
    <dbReference type="NCBI Taxonomy" id="110791"/>
    <lineage>
        <taxon>Eukaryota</taxon>
        <taxon>Metazoa</taxon>
        <taxon>Ecdysozoa</taxon>
        <taxon>Arthropoda</taxon>
        <taxon>Hexapoda</taxon>
        <taxon>Insecta</taxon>
        <taxon>Pterygota</taxon>
        <taxon>Neoptera</taxon>
        <taxon>Endopterygota</taxon>
        <taxon>Lepidoptera</taxon>
        <taxon>Glossata</taxon>
        <taxon>Ditrysia</taxon>
        <taxon>Papilionoidea</taxon>
        <taxon>Papilionidae</taxon>
        <taxon>Papilioninae</taxon>
        <taxon>Iphiclides</taxon>
    </lineage>
</organism>
<name>A0ABN8ILS8_9NEOP</name>
<feature type="region of interest" description="Disordered" evidence="1">
    <location>
        <begin position="1"/>
        <end position="23"/>
    </location>
</feature>
<sequence>MRAHLAAKKKVDPKKGRGSGRMGVGVLRGLKDAAVAVADLGWLFIFPAERESLLGHSVAPDDTSTPTYENTDNSKN</sequence>
<evidence type="ECO:0000313" key="3">
    <source>
        <dbReference type="Proteomes" id="UP000837857"/>
    </source>
</evidence>